<gene>
    <name evidence="2" type="ORF">D3M59_05520</name>
</gene>
<dbReference type="Pfam" id="PF01458">
    <property type="entry name" value="SUFBD_core"/>
    <property type="match status" value="1"/>
</dbReference>
<evidence type="ECO:0000313" key="3">
    <source>
        <dbReference type="Proteomes" id="UP000285023"/>
    </source>
</evidence>
<dbReference type="EMBL" id="QXTF01000001">
    <property type="protein sequence ID" value="RIX32401.1"/>
    <property type="molecule type" value="Genomic_DNA"/>
</dbReference>
<dbReference type="GO" id="GO:0016226">
    <property type="term" value="P:iron-sulfur cluster assembly"/>
    <property type="evidence" value="ECO:0007669"/>
    <property type="project" value="InterPro"/>
</dbReference>
<feature type="domain" description="SUF system FeS cluster assembly SufBD core" evidence="1">
    <location>
        <begin position="36"/>
        <end position="218"/>
    </location>
</feature>
<dbReference type="InterPro" id="IPR037284">
    <property type="entry name" value="SUF_FeS_clus_asmbl_SufBD_sf"/>
</dbReference>
<evidence type="ECO:0000313" key="2">
    <source>
        <dbReference type="EMBL" id="RIX32401.1"/>
    </source>
</evidence>
<accession>A0A418Q3C7</accession>
<dbReference type="Proteomes" id="UP000285023">
    <property type="component" value="Unassembled WGS sequence"/>
</dbReference>
<dbReference type="PANTHER" id="PTHR43575:SF1">
    <property type="entry name" value="PROTEIN ABCI7, CHLOROPLASTIC"/>
    <property type="match status" value="1"/>
</dbReference>
<dbReference type="AlphaFoldDB" id="A0A418Q3C7"/>
<evidence type="ECO:0000259" key="1">
    <source>
        <dbReference type="Pfam" id="PF01458"/>
    </source>
</evidence>
<dbReference type="PANTHER" id="PTHR43575">
    <property type="entry name" value="PROTEIN ABCI7, CHLOROPLASTIC"/>
    <property type="match status" value="1"/>
</dbReference>
<organism evidence="2 3">
    <name type="scientific">Sphingomonas edaphi</name>
    <dbReference type="NCBI Taxonomy" id="2315689"/>
    <lineage>
        <taxon>Bacteria</taxon>
        <taxon>Pseudomonadati</taxon>
        <taxon>Pseudomonadota</taxon>
        <taxon>Alphaproteobacteria</taxon>
        <taxon>Sphingomonadales</taxon>
        <taxon>Sphingomonadaceae</taxon>
        <taxon>Sphingomonas</taxon>
    </lineage>
</organism>
<protein>
    <submittedName>
        <fullName evidence="2">SufD family Fe-S cluster assembly protein</fullName>
    </submittedName>
</protein>
<proteinExistence type="predicted"/>
<dbReference type="InterPro" id="IPR000825">
    <property type="entry name" value="SUF_FeS_clus_asmbl_SufBD_core"/>
</dbReference>
<name>A0A418Q3C7_9SPHN</name>
<reference evidence="2 3" key="1">
    <citation type="submission" date="2018-09" db="EMBL/GenBank/DDBJ databases">
        <title>Sphingomonas sp. DAC4.</title>
        <authorList>
            <person name="Seo T."/>
        </authorList>
    </citation>
    <scope>NUCLEOTIDE SEQUENCE [LARGE SCALE GENOMIC DNA]</scope>
    <source>
        <strain evidence="2 3">DAC4</strain>
    </source>
</reference>
<comment type="caution">
    <text evidence="2">The sequence shown here is derived from an EMBL/GenBank/DDBJ whole genome shotgun (WGS) entry which is preliminary data.</text>
</comment>
<dbReference type="InterPro" id="IPR055346">
    <property type="entry name" value="Fe-S_cluster_assembly_SufBD"/>
</dbReference>
<dbReference type="OrthoDB" id="9768262at2"/>
<keyword evidence="3" id="KW-1185">Reference proteome</keyword>
<dbReference type="SUPFAM" id="SSF101960">
    <property type="entry name" value="Stabilizer of iron transporter SufD"/>
    <property type="match status" value="1"/>
</dbReference>
<sequence length="245" mass="25921">MTALPTRKLEAFRYADIDALASVWPSLAPPVRVEIAAQQKLQQIWLPSGDDVDVRRFDVVLEAGASANFFALNTASRFGRIELDVTLHEGAEFEFDAANIGGGNSTLEVVTTVRHVEPNATSRQTVRSVLAGKAIGSYLGKVAVSRGADGTDSEQSVKAMLLARGATANAKPELEIYADDVKCAHGATVGELDREQLFYAAARGLDPAGARALLLEGFVGGLWDGIEGDDRGIADAARVALKAIA</sequence>
<dbReference type="RefSeq" id="WP_119532303.1">
    <property type="nucleotide sequence ID" value="NZ_QXTF01000001.1"/>
</dbReference>